<accession>A0A9W7XL66</accession>
<reference evidence="2" key="1">
    <citation type="submission" date="2022-07" db="EMBL/GenBank/DDBJ databases">
        <title>Phylogenomic reconstructions and comparative analyses of Kickxellomycotina fungi.</title>
        <authorList>
            <person name="Reynolds N.K."/>
            <person name="Stajich J.E."/>
            <person name="Barry K."/>
            <person name="Grigoriev I.V."/>
            <person name="Crous P."/>
            <person name="Smith M.E."/>
        </authorList>
    </citation>
    <scope>NUCLEOTIDE SEQUENCE</scope>
    <source>
        <strain evidence="2">NBRC 105413</strain>
    </source>
</reference>
<gene>
    <name evidence="2" type="ORF">LPJ64_001529</name>
</gene>
<name>A0A9W7XL66_9FUNG</name>
<feature type="region of interest" description="Disordered" evidence="1">
    <location>
        <begin position="222"/>
        <end position="244"/>
    </location>
</feature>
<feature type="region of interest" description="Disordered" evidence="1">
    <location>
        <begin position="1"/>
        <end position="50"/>
    </location>
</feature>
<dbReference type="SUPFAM" id="SSF48452">
    <property type="entry name" value="TPR-like"/>
    <property type="match status" value="1"/>
</dbReference>
<feature type="compositionally biased region" description="Polar residues" evidence="1">
    <location>
        <begin position="1"/>
        <end position="19"/>
    </location>
</feature>
<dbReference type="Proteomes" id="UP001145021">
    <property type="component" value="Unassembled WGS sequence"/>
</dbReference>
<feature type="compositionally biased region" description="Low complexity" evidence="1">
    <location>
        <begin position="230"/>
        <end position="244"/>
    </location>
</feature>
<feature type="region of interest" description="Disordered" evidence="1">
    <location>
        <begin position="277"/>
        <end position="305"/>
    </location>
</feature>
<feature type="compositionally biased region" description="Basic and acidic residues" evidence="1">
    <location>
        <begin position="293"/>
        <end position="305"/>
    </location>
</feature>
<dbReference type="InterPro" id="IPR019412">
    <property type="entry name" value="IML2/TPR_39"/>
</dbReference>
<evidence type="ECO:0000313" key="2">
    <source>
        <dbReference type="EMBL" id="KAJ1647065.1"/>
    </source>
</evidence>
<feature type="region of interest" description="Disordered" evidence="1">
    <location>
        <begin position="179"/>
        <end position="208"/>
    </location>
</feature>
<feature type="compositionally biased region" description="Polar residues" evidence="1">
    <location>
        <begin position="278"/>
        <end position="288"/>
    </location>
</feature>
<dbReference type="Pfam" id="PF10300">
    <property type="entry name" value="Iml2-TPR_39"/>
    <property type="match status" value="3"/>
</dbReference>
<evidence type="ECO:0000313" key="3">
    <source>
        <dbReference type="Proteomes" id="UP001145021"/>
    </source>
</evidence>
<dbReference type="PANTHER" id="PTHR31859:SF1">
    <property type="entry name" value="TETRATRICOPEPTIDE REPEAT PROTEIN 39C"/>
    <property type="match status" value="1"/>
</dbReference>
<comment type="caution">
    <text evidence="2">The sequence shown here is derived from an EMBL/GenBank/DDBJ whole genome shotgun (WGS) entry which is preliminary data.</text>
</comment>
<keyword evidence="3" id="KW-1185">Reference proteome</keyword>
<dbReference type="AlphaFoldDB" id="A0A9W7XL66"/>
<organism evidence="2 3">
    <name type="scientific">Coemansia asiatica</name>
    <dbReference type="NCBI Taxonomy" id="1052880"/>
    <lineage>
        <taxon>Eukaryota</taxon>
        <taxon>Fungi</taxon>
        <taxon>Fungi incertae sedis</taxon>
        <taxon>Zoopagomycota</taxon>
        <taxon>Kickxellomycotina</taxon>
        <taxon>Kickxellomycetes</taxon>
        <taxon>Kickxellales</taxon>
        <taxon>Kickxellaceae</taxon>
        <taxon>Coemansia</taxon>
    </lineage>
</organism>
<dbReference type="InterPro" id="IPR011990">
    <property type="entry name" value="TPR-like_helical_dom_sf"/>
</dbReference>
<dbReference type="PANTHER" id="PTHR31859">
    <property type="entry name" value="TETRATRICOPEPTIDE REPEAT PROTEIN 39 FAMILY MEMBER"/>
    <property type="match status" value="1"/>
</dbReference>
<proteinExistence type="predicted"/>
<feature type="compositionally biased region" description="Low complexity" evidence="1">
    <location>
        <begin position="41"/>
        <end position="50"/>
    </location>
</feature>
<sequence length="1042" mass="115671">MSDTPHSQEPTASSLSDNDSAGKSDDEQFFEAAEDLTINDSTSGSCASSSFSSSRLKLEVSAIPDVDPDDSLQQGIDVAMKAVWMFLNSDFEAIEKLLKNKRHSLMYASEGYAAIQYLRAMMSFTREAMSDAQLAADSTINLASHFRKQRGVGALLSGNSSRSVSRSASPQAVRDIVESQNHAHLRHRRSGSSVGSEKDAHSKHTSAKSWLRLDSPRLVLRSKKDKLRESNSSSADTASISTSASVSSMESAVSAVSAASNAEQNPPFEQAIFESSYGELQSSDNPDSAKSLAETEEHKVMDKQPQRSWVSGFTGVADSLIGMVRAGSQAVGISKPEWHALKAMTPTQRHAELVHAEAYLLRAMLNIATGDGVLSVLREGWHVRSAYAIYRNCYAFIQDAYANGEIVDDHFVSGTYLGIGVFNLVLSMLPSKLLRFIELVGFSADRKLGLELLAIAAGWRSDPQLANLMEPPPKGFETIHPCGYGLRSEFCAIVLEVYHVFLCSSMYLGYPNMPLAQAALQMSADQNPDGLIIMYFTALLHMTRRQMDDAIVVFTKLVSLGNSLKKMLRSITGGTTSSYTSSIIEDELIVELSALEVNDAKADGSIPKPSTTGVASNKPKGADEWRQLQYLGFWERSLCYMSLGMWMDAARGFNKLRKENNWNKAVYTYSLACCIWEEYVTISGGTPPTDDSEKTQEQQCLLGIVCNLMAMVPRLQRKVAGKSIPIEKFVIRKARKFQEQGSFLMHPGVELVASWNLFSKIPYSRLQVLRKQIDASIDDLAQHRPKTSSRNDSKKLYRHKYFYDDLAMLLLLKANCLHEIARPSCIYNLRPPATATTANSSCKDDEQDEDKVQHVFQLETQSMDQAVQMRPGLSLAAADTFLRLLRLTPLIERDHYLAATARFYLGNLYLSAHLIDSEWMELARAQWKCILGGKPVTAAPFASLEEFQIHKDRLQRSQKKEGGSNKSIFAANGCFVEEQILQSSDHASLRFYEDGRAVSEWNYCPAYWSESKKYSLQNVLEVRTFNSENRLSEALASSKQGQ</sequence>
<evidence type="ECO:0000256" key="1">
    <source>
        <dbReference type="SAM" id="MobiDB-lite"/>
    </source>
</evidence>
<dbReference type="EMBL" id="JANBOH010000040">
    <property type="protein sequence ID" value="KAJ1647065.1"/>
    <property type="molecule type" value="Genomic_DNA"/>
</dbReference>
<protein>
    <submittedName>
        <fullName evidence="2">Uncharacterized protein</fullName>
    </submittedName>
</protein>